<sequence>MNPPQKDIAEILVDQGSLSLIIGTNLFHTRMPDSPVDLVCIFDNPGAAPLLSYDKATSDYYFSSVSVQVRNTSYASAYSQLFAIFEFLHGESGIVEAGTLYMLIKALDDPRLLHYDENDNPVLLVNFEVQRRDN</sequence>
<dbReference type="EMBL" id="LAZR01042033">
    <property type="protein sequence ID" value="KKL10513.1"/>
    <property type="molecule type" value="Genomic_DNA"/>
</dbReference>
<dbReference type="InterPro" id="IPR024411">
    <property type="entry name" value="Tail_terminator_phage"/>
</dbReference>
<dbReference type="Pfam" id="PF12691">
    <property type="entry name" value="Phage_tail_terminator_6"/>
    <property type="match status" value="1"/>
</dbReference>
<evidence type="ECO:0008006" key="2">
    <source>
        <dbReference type="Google" id="ProtNLM"/>
    </source>
</evidence>
<evidence type="ECO:0000313" key="1">
    <source>
        <dbReference type="EMBL" id="KKL10513.1"/>
    </source>
</evidence>
<organism evidence="1">
    <name type="scientific">marine sediment metagenome</name>
    <dbReference type="NCBI Taxonomy" id="412755"/>
    <lineage>
        <taxon>unclassified sequences</taxon>
        <taxon>metagenomes</taxon>
        <taxon>ecological metagenomes</taxon>
    </lineage>
</organism>
<dbReference type="AlphaFoldDB" id="A0A0F9DEV7"/>
<name>A0A0F9DEV7_9ZZZZ</name>
<gene>
    <name evidence="1" type="ORF">LCGC14_2555080</name>
</gene>
<protein>
    <recommendedName>
        <fullName evidence="2">DUF3168 domain-containing protein</fullName>
    </recommendedName>
</protein>
<accession>A0A0F9DEV7</accession>
<proteinExistence type="predicted"/>
<comment type="caution">
    <text evidence="1">The sequence shown here is derived from an EMBL/GenBank/DDBJ whole genome shotgun (WGS) entry which is preliminary data.</text>
</comment>
<reference evidence="1" key="1">
    <citation type="journal article" date="2015" name="Nature">
        <title>Complex archaea that bridge the gap between prokaryotes and eukaryotes.</title>
        <authorList>
            <person name="Spang A."/>
            <person name="Saw J.H."/>
            <person name="Jorgensen S.L."/>
            <person name="Zaremba-Niedzwiedzka K."/>
            <person name="Martijn J."/>
            <person name="Lind A.E."/>
            <person name="van Eijk R."/>
            <person name="Schleper C."/>
            <person name="Guy L."/>
            <person name="Ettema T.J."/>
        </authorList>
    </citation>
    <scope>NUCLEOTIDE SEQUENCE</scope>
</reference>